<reference evidence="3 4" key="2">
    <citation type="submission" date="2018-11" db="EMBL/GenBank/DDBJ databases">
        <authorList>
            <consortium name="Pathogen Informatics"/>
        </authorList>
    </citation>
    <scope>NUCLEOTIDE SEQUENCE [LARGE SCALE GENOMIC DNA]</scope>
</reference>
<organism evidence="5">
    <name type="scientific">Nippostrongylus brasiliensis</name>
    <name type="common">Rat hookworm</name>
    <dbReference type="NCBI Taxonomy" id="27835"/>
    <lineage>
        <taxon>Eukaryota</taxon>
        <taxon>Metazoa</taxon>
        <taxon>Ecdysozoa</taxon>
        <taxon>Nematoda</taxon>
        <taxon>Chromadorea</taxon>
        <taxon>Rhabditida</taxon>
        <taxon>Rhabditina</taxon>
        <taxon>Rhabditomorpha</taxon>
        <taxon>Strongyloidea</taxon>
        <taxon>Heligmosomidae</taxon>
        <taxon>Nippostrongylus</taxon>
    </lineage>
</organism>
<keyword evidence="4" id="KW-1185">Reference proteome</keyword>
<feature type="disulfide bond" evidence="1">
    <location>
        <begin position="171"/>
        <end position="198"/>
    </location>
</feature>
<evidence type="ECO:0000259" key="2">
    <source>
        <dbReference type="PROSITE" id="PS50025"/>
    </source>
</evidence>
<dbReference type="SUPFAM" id="SSF49899">
    <property type="entry name" value="Concanavalin A-like lectins/glucanases"/>
    <property type="match status" value="1"/>
</dbReference>
<proteinExistence type="predicted"/>
<dbReference type="PROSITE" id="PS50025">
    <property type="entry name" value="LAM_G_DOMAIN"/>
    <property type="match status" value="1"/>
</dbReference>
<dbReference type="OMA" id="IMHITID"/>
<protein>
    <submittedName>
        <fullName evidence="5">LAM_G_DOMAIN domain-containing protein</fullName>
    </submittedName>
</protein>
<evidence type="ECO:0000313" key="3">
    <source>
        <dbReference type="EMBL" id="VDL78787.1"/>
    </source>
</evidence>
<dbReference type="AlphaFoldDB" id="A0A158R280"/>
<accession>A0A158R280</accession>
<dbReference type="InterPro" id="IPR001791">
    <property type="entry name" value="Laminin_G"/>
</dbReference>
<dbReference type="CDD" id="cd00110">
    <property type="entry name" value="LamG"/>
    <property type="match status" value="1"/>
</dbReference>
<dbReference type="EMBL" id="UYSL01021633">
    <property type="protein sequence ID" value="VDL78787.1"/>
    <property type="molecule type" value="Genomic_DNA"/>
</dbReference>
<evidence type="ECO:0000313" key="4">
    <source>
        <dbReference type="Proteomes" id="UP000271162"/>
    </source>
</evidence>
<dbReference type="SMART" id="SM00282">
    <property type="entry name" value="LamG"/>
    <property type="match status" value="1"/>
</dbReference>
<feature type="domain" description="Laminin G" evidence="2">
    <location>
        <begin position="19"/>
        <end position="198"/>
    </location>
</feature>
<dbReference type="Pfam" id="PF02210">
    <property type="entry name" value="Laminin_G_2"/>
    <property type="match status" value="1"/>
</dbReference>
<dbReference type="Gene3D" id="2.60.120.200">
    <property type="match status" value="1"/>
</dbReference>
<dbReference type="STRING" id="27835.A0A158R280"/>
<reference evidence="5" key="1">
    <citation type="submission" date="2016-04" db="UniProtKB">
        <authorList>
            <consortium name="WormBaseParasite"/>
        </authorList>
    </citation>
    <scope>IDENTIFICATION</scope>
</reference>
<dbReference type="WBParaSite" id="NBR_0001519201-mRNA-1">
    <property type="protein sequence ID" value="NBR_0001519201-mRNA-1"/>
    <property type="gene ID" value="NBR_0001519201"/>
</dbReference>
<evidence type="ECO:0000256" key="1">
    <source>
        <dbReference type="PROSITE-ProRule" id="PRU00122"/>
    </source>
</evidence>
<name>A0A158R280_NIPBR</name>
<sequence>MRRRMYIGGVISKHRASFGLQTPGYEGCIRDLKKSIKNGSRNLDISLSFRPIVEEGTVIALLTNGNPEAARLTIEIKQDKVLVTVIHAVSGLEIRDAIPVLRPLCDGEWHTLHVSIGEKIMHITIDDERNELPVDHISPTARELLLNLPVNVAGVSAPVAEKLLMTSLIGCYRELRLAGHPKYFESAQKQNKIVVDGCPFH</sequence>
<dbReference type="Proteomes" id="UP000271162">
    <property type="component" value="Unassembled WGS sequence"/>
</dbReference>
<keyword evidence="1" id="KW-1015">Disulfide bond</keyword>
<gene>
    <name evidence="3" type="ORF">NBR_LOCUS15193</name>
</gene>
<dbReference type="InterPro" id="IPR013320">
    <property type="entry name" value="ConA-like_dom_sf"/>
</dbReference>
<evidence type="ECO:0000313" key="5">
    <source>
        <dbReference type="WBParaSite" id="NBR_0001519201-mRNA-1"/>
    </source>
</evidence>